<evidence type="ECO:0000259" key="1">
    <source>
        <dbReference type="Pfam" id="PF03795"/>
    </source>
</evidence>
<reference evidence="2 3" key="1">
    <citation type="journal article" date="2004" name="Science">
        <title>The Ashbya gossypii genome as a tool for mapping the ancient Saccharomyces cerevisiae genome.</title>
        <authorList>
            <person name="Dietrich F.S."/>
            <person name="Voegeli S."/>
            <person name="Brachat S."/>
            <person name="Lerch A."/>
            <person name="Gates K."/>
            <person name="Steiner S."/>
            <person name="Mohr C."/>
            <person name="Pohlmann R."/>
            <person name="Luedi P."/>
            <person name="Choi S."/>
            <person name="Wing R.A."/>
            <person name="Flavier A."/>
            <person name="Gaffney T.D."/>
            <person name="Philippsen P."/>
        </authorList>
    </citation>
    <scope>NUCLEOTIDE SEQUENCE [LARGE SCALE GENOMIC DNA]</scope>
    <source>
        <strain evidence="3">ATCC 10895 / CBS 109.51 / FGSC 9923 / NRRL Y-1056</strain>
    </source>
</reference>
<keyword evidence="3" id="KW-1185">Reference proteome</keyword>
<dbReference type="Proteomes" id="UP000000591">
    <property type="component" value="Chromosome III"/>
</dbReference>
<name>Q75CT8_EREGS</name>
<proteinExistence type="predicted"/>
<reference evidence="3" key="2">
    <citation type="journal article" date="2013" name="G3 (Bethesda)">
        <title>Genomes of Ashbya fungi isolated from insects reveal four mating-type loci, numerous translocations, lack of transposons, and distinct gene duplications.</title>
        <authorList>
            <person name="Dietrich F.S."/>
            <person name="Voegeli S."/>
            <person name="Kuo S."/>
            <person name="Philippsen P."/>
        </authorList>
    </citation>
    <scope>GENOME REANNOTATION</scope>
    <source>
        <strain evidence="3">ATCC 10895 / CBS 109.51 / FGSC 9923 / NRRL Y-1056</strain>
    </source>
</reference>
<dbReference type="OMA" id="FAKEGIW"/>
<feature type="domain" description="YCII-related" evidence="1">
    <location>
        <begin position="3"/>
        <end position="89"/>
    </location>
</feature>
<dbReference type="HOGENOM" id="CLU_110355_2_2_1"/>
<dbReference type="InterPro" id="IPR051807">
    <property type="entry name" value="Sec-metab_biosynth-assoc"/>
</dbReference>
<gene>
    <name evidence="2" type="ORF">AGOS_ACL169W</name>
</gene>
<evidence type="ECO:0000313" key="3">
    <source>
        <dbReference type="Proteomes" id="UP000000591"/>
    </source>
</evidence>
<protein>
    <submittedName>
        <fullName evidence="2">ACL169Wp</fullName>
    </submittedName>
</protein>
<dbReference type="InParanoid" id="Q75CT8"/>
<dbReference type="Pfam" id="PF03795">
    <property type="entry name" value="YCII"/>
    <property type="match status" value="1"/>
</dbReference>
<organism evidence="2 3">
    <name type="scientific">Eremothecium gossypii (strain ATCC 10895 / CBS 109.51 / FGSC 9923 / NRRL Y-1056)</name>
    <name type="common">Yeast</name>
    <name type="synonym">Ashbya gossypii</name>
    <dbReference type="NCBI Taxonomy" id="284811"/>
    <lineage>
        <taxon>Eukaryota</taxon>
        <taxon>Fungi</taxon>
        <taxon>Dikarya</taxon>
        <taxon>Ascomycota</taxon>
        <taxon>Saccharomycotina</taxon>
        <taxon>Saccharomycetes</taxon>
        <taxon>Saccharomycetales</taxon>
        <taxon>Saccharomycetaceae</taxon>
        <taxon>Eremothecium</taxon>
    </lineage>
</organism>
<dbReference type="Gene3D" id="3.30.70.1060">
    <property type="entry name" value="Dimeric alpha+beta barrel"/>
    <property type="match status" value="1"/>
</dbReference>
<accession>Q75CT8</accession>
<evidence type="ECO:0000313" key="2">
    <source>
        <dbReference type="EMBL" id="AAS51059.1"/>
    </source>
</evidence>
<sequence>MVEWCAIIYDKPGVDRSVHRQEHLAEIPKLVEQGKLVQAGAIYKEVVDGRPSQFAGSQLTLVADSREEALAIIRDDPFAKHGVWDVENVVLYPFGCAVRKEKQ</sequence>
<dbReference type="PANTHER" id="PTHR33606:SF3">
    <property type="entry name" value="PROTEIN YCII"/>
    <property type="match status" value="1"/>
</dbReference>
<dbReference type="EMBL" id="AE016816">
    <property type="protein sequence ID" value="AAS51059.1"/>
    <property type="molecule type" value="Genomic_DNA"/>
</dbReference>
<dbReference type="eggNOG" id="ENOG502S4AZ">
    <property type="taxonomic scope" value="Eukaryota"/>
</dbReference>
<dbReference type="SUPFAM" id="SSF54909">
    <property type="entry name" value="Dimeric alpha+beta barrel"/>
    <property type="match status" value="1"/>
</dbReference>
<dbReference type="RefSeq" id="NP_983235.1">
    <property type="nucleotide sequence ID" value="NM_208588.1"/>
</dbReference>
<dbReference type="PANTHER" id="PTHR33606">
    <property type="entry name" value="PROTEIN YCII"/>
    <property type="match status" value="1"/>
</dbReference>
<dbReference type="InterPro" id="IPR011008">
    <property type="entry name" value="Dimeric_a/b-barrel"/>
</dbReference>
<dbReference type="AlphaFoldDB" id="Q75CT8"/>
<dbReference type="GeneID" id="4619355"/>
<dbReference type="InterPro" id="IPR005545">
    <property type="entry name" value="YCII"/>
</dbReference>
<dbReference type="OrthoDB" id="5519740at2759"/>
<dbReference type="KEGG" id="ago:AGOS_ACL169W"/>